<gene>
    <name evidence="15" type="ORF">JRO89_XS15G0157300</name>
</gene>
<keyword evidence="14" id="KW-0732">Signal</keyword>
<feature type="signal peptide" evidence="14">
    <location>
        <begin position="1"/>
        <end position="19"/>
    </location>
</feature>
<accession>A0ABQ8H2F9</accession>
<dbReference type="InterPro" id="IPR017972">
    <property type="entry name" value="Cyt_P450_CS"/>
</dbReference>
<dbReference type="PANTHER" id="PTHR24286:SF349">
    <property type="entry name" value="CYTOCHROME P450 716A1-RELATED"/>
    <property type="match status" value="1"/>
</dbReference>
<dbReference type="PRINTS" id="PR00463">
    <property type="entry name" value="EP450I"/>
</dbReference>
<evidence type="ECO:0000256" key="8">
    <source>
        <dbReference type="ARBA" id="ARBA00022989"/>
    </source>
</evidence>
<evidence type="ECO:0000256" key="13">
    <source>
        <dbReference type="RuleBase" id="RU000461"/>
    </source>
</evidence>
<keyword evidence="10 13" id="KW-0408">Iron</keyword>
<comment type="cofactor">
    <cofactor evidence="1">
        <name>heme</name>
        <dbReference type="ChEBI" id="CHEBI:30413"/>
    </cofactor>
</comment>
<evidence type="ECO:0000256" key="5">
    <source>
        <dbReference type="ARBA" id="ARBA00022617"/>
    </source>
</evidence>
<evidence type="ECO:0000313" key="15">
    <source>
        <dbReference type="EMBL" id="KAH7544381.1"/>
    </source>
</evidence>
<organism evidence="15 16">
    <name type="scientific">Xanthoceras sorbifolium</name>
    <dbReference type="NCBI Taxonomy" id="99658"/>
    <lineage>
        <taxon>Eukaryota</taxon>
        <taxon>Viridiplantae</taxon>
        <taxon>Streptophyta</taxon>
        <taxon>Embryophyta</taxon>
        <taxon>Tracheophyta</taxon>
        <taxon>Spermatophyta</taxon>
        <taxon>Magnoliopsida</taxon>
        <taxon>eudicotyledons</taxon>
        <taxon>Gunneridae</taxon>
        <taxon>Pentapetalae</taxon>
        <taxon>rosids</taxon>
        <taxon>malvids</taxon>
        <taxon>Sapindales</taxon>
        <taxon>Sapindaceae</taxon>
        <taxon>Xanthoceroideae</taxon>
        <taxon>Xanthoceras</taxon>
    </lineage>
</organism>
<evidence type="ECO:0000256" key="4">
    <source>
        <dbReference type="ARBA" id="ARBA00010617"/>
    </source>
</evidence>
<comment type="subcellular location">
    <subcellularLocation>
        <location evidence="2">Membrane</location>
        <topology evidence="2">Single-pass membrane protein</topology>
    </subcellularLocation>
</comment>
<dbReference type="CDD" id="cd11043">
    <property type="entry name" value="CYP90-like"/>
    <property type="match status" value="1"/>
</dbReference>
<keyword evidence="16" id="KW-1185">Reference proteome</keyword>
<keyword evidence="9 13" id="KW-0560">Oxidoreductase</keyword>
<sequence length="479" mass="54251">MEFFSGLILFTLLVSIALAYLVSNKSKSSIANLPPGNLGLPYIGETLELINTSRKGHPEKFVYDRVAKYCSQVFKTSILTQNTVFFCGPAANKFLFSNEDKHVNIWYPSSVKKILLSSATQRSSTEESKQTRKLLPNFLKPEALIRYISAMDSIAQEHFGSEWEGKQQVTVLPLVKNYTLRVACQVLLSVEDPQRVARFADHFNSLTAGIISLPLDFPGTPFNKAIRASMELRKELLALIKQRKIDLEENKASPTQDLLSHMLMATDDQTGKHLEDIYIADKVVGLLMAGLDPSTSVMTSLVRYLSELPHIYDQVLKEHMEIVKSKKPGELLNWDDIQKMKYSWNVACEVMRLSPPSQGSFREALNDFVFNGFSIPKGWKLYWSVHSTHKNPEYFPNPQNFDPTRFEGNGPAPYTFVPFGGGPKMCPGKEYVRLQVLVFMNNVVKRFKWEKLIPNEKIIVKPVPIPLEGLPVRLIPHKA</sequence>
<evidence type="ECO:0000256" key="14">
    <source>
        <dbReference type="SAM" id="SignalP"/>
    </source>
</evidence>
<evidence type="ECO:0000256" key="2">
    <source>
        <dbReference type="ARBA" id="ARBA00004167"/>
    </source>
</evidence>
<dbReference type="Proteomes" id="UP000827721">
    <property type="component" value="Unassembled WGS sequence"/>
</dbReference>
<name>A0ABQ8H2F9_9ROSI</name>
<dbReference type="PROSITE" id="PS00086">
    <property type="entry name" value="CYTOCHROME_P450"/>
    <property type="match status" value="1"/>
</dbReference>
<dbReference type="Pfam" id="PF00067">
    <property type="entry name" value="p450"/>
    <property type="match status" value="1"/>
</dbReference>
<keyword evidence="6" id="KW-0812">Transmembrane</keyword>
<evidence type="ECO:0000256" key="7">
    <source>
        <dbReference type="ARBA" id="ARBA00022723"/>
    </source>
</evidence>
<evidence type="ECO:0008006" key="17">
    <source>
        <dbReference type="Google" id="ProtNLM"/>
    </source>
</evidence>
<evidence type="ECO:0000256" key="3">
    <source>
        <dbReference type="ARBA" id="ARBA00004721"/>
    </source>
</evidence>
<evidence type="ECO:0000256" key="11">
    <source>
        <dbReference type="ARBA" id="ARBA00023033"/>
    </source>
</evidence>
<dbReference type="SUPFAM" id="SSF48264">
    <property type="entry name" value="Cytochrome P450"/>
    <property type="match status" value="1"/>
</dbReference>
<comment type="pathway">
    <text evidence="3">Secondary metabolite biosynthesis; terpenoid biosynthesis.</text>
</comment>
<keyword evidence="12" id="KW-0472">Membrane</keyword>
<evidence type="ECO:0000256" key="12">
    <source>
        <dbReference type="ARBA" id="ARBA00023136"/>
    </source>
</evidence>
<reference evidence="15 16" key="1">
    <citation type="submission" date="2021-02" db="EMBL/GenBank/DDBJ databases">
        <title>Plant Genome Project.</title>
        <authorList>
            <person name="Zhang R.-G."/>
        </authorList>
    </citation>
    <scope>NUCLEOTIDE SEQUENCE [LARGE SCALE GENOMIC DNA]</scope>
    <source>
        <tissue evidence="15">Leaves</tissue>
    </source>
</reference>
<keyword evidence="7 13" id="KW-0479">Metal-binding</keyword>
<comment type="similarity">
    <text evidence="4 13">Belongs to the cytochrome P450 family.</text>
</comment>
<dbReference type="Gene3D" id="1.10.630.10">
    <property type="entry name" value="Cytochrome P450"/>
    <property type="match status" value="1"/>
</dbReference>
<dbReference type="EMBL" id="JAFEMO010000015">
    <property type="protein sequence ID" value="KAH7544381.1"/>
    <property type="molecule type" value="Genomic_DNA"/>
</dbReference>
<dbReference type="InterPro" id="IPR036396">
    <property type="entry name" value="Cyt_P450_sf"/>
</dbReference>
<keyword evidence="5 13" id="KW-0349">Heme</keyword>
<protein>
    <recommendedName>
        <fullName evidence="17">Cytochrome P450</fullName>
    </recommendedName>
</protein>
<evidence type="ECO:0000256" key="9">
    <source>
        <dbReference type="ARBA" id="ARBA00023002"/>
    </source>
</evidence>
<dbReference type="InterPro" id="IPR002401">
    <property type="entry name" value="Cyt_P450_E_grp-I"/>
</dbReference>
<comment type="caution">
    <text evidence="15">The sequence shown here is derived from an EMBL/GenBank/DDBJ whole genome shotgun (WGS) entry which is preliminary data.</text>
</comment>
<keyword evidence="8" id="KW-1133">Transmembrane helix</keyword>
<dbReference type="PANTHER" id="PTHR24286">
    <property type="entry name" value="CYTOCHROME P450 26"/>
    <property type="match status" value="1"/>
</dbReference>
<dbReference type="InterPro" id="IPR001128">
    <property type="entry name" value="Cyt_P450"/>
</dbReference>
<evidence type="ECO:0000313" key="16">
    <source>
        <dbReference type="Proteomes" id="UP000827721"/>
    </source>
</evidence>
<proteinExistence type="inferred from homology"/>
<evidence type="ECO:0000256" key="10">
    <source>
        <dbReference type="ARBA" id="ARBA00023004"/>
    </source>
</evidence>
<keyword evidence="11 13" id="KW-0503">Monooxygenase</keyword>
<feature type="chain" id="PRO_5046538165" description="Cytochrome P450" evidence="14">
    <location>
        <begin position="20"/>
        <end position="479"/>
    </location>
</feature>
<evidence type="ECO:0000256" key="1">
    <source>
        <dbReference type="ARBA" id="ARBA00001971"/>
    </source>
</evidence>
<evidence type="ECO:0000256" key="6">
    <source>
        <dbReference type="ARBA" id="ARBA00022692"/>
    </source>
</evidence>